<evidence type="ECO:0000256" key="6">
    <source>
        <dbReference type="ARBA" id="ARBA00023136"/>
    </source>
</evidence>
<evidence type="ECO:0000259" key="8">
    <source>
        <dbReference type="PROSITE" id="PS50850"/>
    </source>
</evidence>
<keyword evidence="2" id="KW-0813">Transport</keyword>
<name>A0A6I1FJE9_9BACI</name>
<organism evidence="9 10">
    <name type="scientific">Bacillus aerolatus</name>
    <dbReference type="NCBI Taxonomy" id="2653354"/>
    <lineage>
        <taxon>Bacteria</taxon>
        <taxon>Bacillati</taxon>
        <taxon>Bacillota</taxon>
        <taxon>Bacilli</taxon>
        <taxon>Bacillales</taxon>
        <taxon>Bacillaceae</taxon>
        <taxon>Bacillus</taxon>
    </lineage>
</organism>
<gene>
    <name evidence="9" type="ORF">F9802_12945</name>
</gene>
<keyword evidence="6 7" id="KW-0472">Membrane</keyword>
<sequence length="179" mass="20022">MNFQRFIFSQSLLVMASSMIFPFYILLLRNVGDSYSQFGWAYGLFALTSAVAYPVIGKIADKSGDRLLLIMYAWGMAVILLFFPLVTEVWQVYILQIIMGLLGALQKNTEKTSLARHVAKETAGKEIGNYHIWTSVGASVAIILTGYIVDFLTIGSIFYLASFVYVISGIILLKKQEDH</sequence>
<keyword evidence="5 7" id="KW-1133">Transmembrane helix</keyword>
<dbReference type="InterPro" id="IPR020846">
    <property type="entry name" value="MFS_dom"/>
</dbReference>
<evidence type="ECO:0000256" key="5">
    <source>
        <dbReference type="ARBA" id="ARBA00022989"/>
    </source>
</evidence>
<evidence type="ECO:0000313" key="10">
    <source>
        <dbReference type="Proteomes" id="UP000429595"/>
    </source>
</evidence>
<feature type="domain" description="Major facilitator superfamily (MFS) profile" evidence="8">
    <location>
        <begin position="1"/>
        <end position="179"/>
    </location>
</feature>
<evidence type="ECO:0000313" key="9">
    <source>
        <dbReference type="EMBL" id="KAB7705966.1"/>
    </source>
</evidence>
<evidence type="ECO:0000256" key="4">
    <source>
        <dbReference type="ARBA" id="ARBA00022692"/>
    </source>
</evidence>
<feature type="transmembrane region" description="Helical" evidence="7">
    <location>
        <begin position="7"/>
        <end position="27"/>
    </location>
</feature>
<feature type="transmembrane region" description="Helical" evidence="7">
    <location>
        <begin position="130"/>
        <end position="148"/>
    </location>
</feature>
<accession>A0A6I1FJE9</accession>
<keyword evidence="10" id="KW-1185">Reference proteome</keyword>
<keyword evidence="3" id="KW-1003">Cell membrane</keyword>
<evidence type="ECO:0000256" key="2">
    <source>
        <dbReference type="ARBA" id="ARBA00022448"/>
    </source>
</evidence>
<feature type="transmembrane region" description="Helical" evidence="7">
    <location>
        <begin position="39"/>
        <end position="56"/>
    </location>
</feature>
<feature type="transmembrane region" description="Helical" evidence="7">
    <location>
        <begin position="92"/>
        <end position="109"/>
    </location>
</feature>
<dbReference type="RefSeq" id="WP_152152574.1">
    <property type="nucleotide sequence ID" value="NZ_WEIO01000007.1"/>
</dbReference>
<feature type="transmembrane region" description="Helical" evidence="7">
    <location>
        <begin position="154"/>
        <end position="173"/>
    </location>
</feature>
<keyword evidence="4 7" id="KW-0812">Transmembrane</keyword>
<dbReference type="PANTHER" id="PTHR43414:SF6">
    <property type="entry name" value="MULTIDRUG RESISTANCE PROTEIN MDTG"/>
    <property type="match status" value="1"/>
</dbReference>
<dbReference type="InterPro" id="IPR036259">
    <property type="entry name" value="MFS_trans_sf"/>
</dbReference>
<protein>
    <submittedName>
        <fullName evidence="9">MFS transporter</fullName>
    </submittedName>
</protein>
<dbReference type="PANTHER" id="PTHR43414">
    <property type="entry name" value="MULTIDRUG RESISTANCE PROTEIN MDTG"/>
    <property type="match status" value="1"/>
</dbReference>
<proteinExistence type="predicted"/>
<dbReference type="EMBL" id="WEIO01000007">
    <property type="protein sequence ID" value="KAB7705966.1"/>
    <property type="molecule type" value="Genomic_DNA"/>
</dbReference>
<evidence type="ECO:0000256" key="7">
    <source>
        <dbReference type="SAM" id="Phobius"/>
    </source>
</evidence>
<comment type="caution">
    <text evidence="9">The sequence shown here is derived from an EMBL/GenBank/DDBJ whole genome shotgun (WGS) entry which is preliminary data.</text>
</comment>
<dbReference type="InterPro" id="IPR011701">
    <property type="entry name" value="MFS"/>
</dbReference>
<evidence type="ECO:0000256" key="1">
    <source>
        <dbReference type="ARBA" id="ARBA00004651"/>
    </source>
</evidence>
<dbReference type="Gene3D" id="1.20.1250.20">
    <property type="entry name" value="MFS general substrate transporter like domains"/>
    <property type="match status" value="1"/>
</dbReference>
<dbReference type="PROSITE" id="PS50850">
    <property type="entry name" value="MFS"/>
    <property type="match status" value="1"/>
</dbReference>
<dbReference type="AlphaFoldDB" id="A0A6I1FJE9"/>
<dbReference type="Pfam" id="PF07690">
    <property type="entry name" value="MFS_1"/>
    <property type="match status" value="1"/>
</dbReference>
<feature type="transmembrane region" description="Helical" evidence="7">
    <location>
        <begin position="68"/>
        <end position="86"/>
    </location>
</feature>
<comment type="subcellular location">
    <subcellularLocation>
        <location evidence="1">Cell membrane</location>
        <topology evidence="1">Multi-pass membrane protein</topology>
    </subcellularLocation>
</comment>
<evidence type="ECO:0000256" key="3">
    <source>
        <dbReference type="ARBA" id="ARBA00022475"/>
    </source>
</evidence>
<dbReference type="GO" id="GO:0005886">
    <property type="term" value="C:plasma membrane"/>
    <property type="evidence" value="ECO:0007669"/>
    <property type="project" value="UniProtKB-SubCell"/>
</dbReference>
<dbReference type="Proteomes" id="UP000429595">
    <property type="component" value="Unassembled WGS sequence"/>
</dbReference>
<dbReference type="GO" id="GO:0022857">
    <property type="term" value="F:transmembrane transporter activity"/>
    <property type="evidence" value="ECO:0007669"/>
    <property type="project" value="InterPro"/>
</dbReference>
<reference evidence="9 10" key="1">
    <citation type="submission" date="2019-10" db="EMBL/GenBank/DDBJ databases">
        <title>Bacillus aerolatum sp. nov., isolated from bioaerosol of sport playgrounds.</title>
        <authorList>
            <person name="Chen P."/>
            <person name="Zhang G."/>
        </authorList>
    </citation>
    <scope>NUCLEOTIDE SEQUENCE [LARGE SCALE GENOMIC DNA]</scope>
    <source>
        <strain evidence="9 10">CX253</strain>
    </source>
</reference>
<dbReference type="SUPFAM" id="SSF103473">
    <property type="entry name" value="MFS general substrate transporter"/>
    <property type="match status" value="1"/>
</dbReference>